<reference evidence="2 3" key="1">
    <citation type="submission" date="2024-11" db="EMBL/GenBank/DDBJ databases">
        <title>Adaptive evolution of stress response genes in parasites aligns with host niche diversity.</title>
        <authorList>
            <person name="Hahn C."/>
            <person name="Resl P."/>
        </authorList>
    </citation>
    <scope>NUCLEOTIDE SEQUENCE [LARGE SCALE GENOMIC DNA]</scope>
    <source>
        <strain evidence="2">EGGRZ-B1_66</strain>
        <tissue evidence="2">Body</tissue>
    </source>
</reference>
<feature type="region of interest" description="Disordered" evidence="1">
    <location>
        <begin position="75"/>
        <end position="140"/>
    </location>
</feature>
<keyword evidence="3" id="KW-1185">Reference proteome</keyword>
<name>A0ABD2Q7X0_9PLAT</name>
<feature type="region of interest" description="Disordered" evidence="1">
    <location>
        <begin position="196"/>
        <end position="220"/>
    </location>
</feature>
<protein>
    <submittedName>
        <fullName evidence="2">Uncharacterized protein</fullName>
    </submittedName>
</protein>
<dbReference type="AlphaFoldDB" id="A0ABD2Q7X0"/>
<feature type="compositionally biased region" description="Low complexity" evidence="1">
    <location>
        <begin position="203"/>
        <end position="217"/>
    </location>
</feature>
<proteinExistence type="predicted"/>
<dbReference type="EMBL" id="JBJKFK010000890">
    <property type="protein sequence ID" value="KAL3314846.1"/>
    <property type="molecule type" value="Genomic_DNA"/>
</dbReference>
<accession>A0ABD2Q7X0</accession>
<feature type="compositionally biased region" description="Low complexity" evidence="1">
    <location>
        <begin position="115"/>
        <end position="126"/>
    </location>
</feature>
<evidence type="ECO:0000256" key="1">
    <source>
        <dbReference type="SAM" id="MobiDB-lite"/>
    </source>
</evidence>
<gene>
    <name evidence="2" type="ORF">Ciccas_006521</name>
</gene>
<organism evidence="2 3">
    <name type="scientific">Cichlidogyrus casuarinus</name>
    <dbReference type="NCBI Taxonomy" id="1844966"/>
    <lineage>
        <taxon>Eukaryota</taxon>
        <taxon>Metazoa</taxon>
        <taxon>Spiralia</taxon>
        <taxon>Lophotrochozoa</taxon>
        <taxon>Platyhelminthes</taxon>
        <taxon>Monogenea</taxon>
        <taxon>Monopisthocotylea</taxon>
        <taxon>Dactylogyridea</taxon>
        <taxon>Ancyrocephalidae</taxon>
        <taxon>Cichlidogyrus</taxon>
    </lineage>
</organism>
<dbReference type="Proteomes" id="UP001626550">
    <property type="component" value="Unassembled WGS sequence"/>
</dbReference>
<evidence type="ECO:0000313" key="3">
    <source>
        <dbReference type="Proteomes" id="UP001626550"/>
    </source>
</evidence>
<sequence>MLEDSCVSINPTSSVLFESLTNGSRNSGIASRQMTPLGIQQIALMKRPLSAATDMKLRQQRERKADHFIVEMDCEEQNERPQSSPAVSQSTPAKTKSKSSKIDLTPTTILAKPRSSSVHLSSLKDSPVPKPRRKSLAPVNSPETLLKKAYECSELKLPSSLKKPVIRFSSSANKTPVKPTTRALPVRSTQTMLRTTLRRTKNSSESESQSLDQSQASVKRVSVRAQSVDYSLRNMRECKGRSRTNSLCITGQQASKIPAPIKSRR</sequence>
<comment type="caution">
    <text evidence="2">The sequence shown here is derived from an EMBL/GenBank/DDBJ whole genome shotgun (WGS) entry which is preliminary data.</text>
</comment>
<evidence type="ECO:0000313" key="2">
    <source>
        <dbReference type="EMBL" id="KAL3314846.1"/>
    </source>
</evidence>